<gene>
    <name evidence="1" type="ORF">OGAPHI_003000</name>
</gene>
<dbReference type="Proteomes" id="UP000769157">
    <property type="component" value="Unassembled WGS sequence"/>
</dbReference>
<dbReference type="GeneID" id="70234967"/>
<accession>A0A9P8T621</accession>
<reference evidence="1" key="1">
    <citation type="journal article" date="2021" name="Open Biol.">
        <title>Shared evolutionary footprints suggest mitochondrial oxidative damage underlies multiple complex I losses in fungi.</title>
        <authorList>
            <person name="Schikora-Tamarit M.A."/>
            <person name="Marcet-Houben M."/>
            <person name="Nosek J."/>
            <person name="Gabaldon T."/>
        </authorList>
    </citation>
    <scope>NUCLEOTIDE SEQUENCE</scope>
    <source>
        <strain evidence="1">CBS6075</strain>
    </source>
</reference>
<organism evidence="1 2">
    <name type="scientific">Ogataea philodendri</name>
    <dbReference type="NCBI Taxonomy" id="1378263"/>
    <lineage>
        <taxon>Eukaryota</taxon>
        <taxon>Fungi</taxon>
        <taxon>Dikarya</taxon>
        <taxon>Ascomycota</taxon>
        <taxon>Saccharomycotina</taxon>
        <taxon>Pichiomycetes</taxon>
        <taxon>Pichiales</taxon>
        <taxon>Pichiaceae</taxon>
        <taxon>Ogataea</taxon>
    </lineage>
</organism>
<dbReference type="AlphaFoldDB" id="A0A9P8T621"/>
<sequence length="124" mass="13399">MPSPSWISDAIAHDALRHTTSDRHRRSSVLDSTWSGNGDGNSFISSSGLGLLVSSFGRNGSRDQQMDECSVMSDRLLMKLDSSTLPSTSMWLFSTVYGLNSGNEAILLSCESYLTTFSGNNALP</sequence>
<name>A0A9P8T621_9ASCO</name>
<evidence type="ECO:0000313" key="2">
    <source>
        <dbReference type="Proteomes" id="UP000769157"/>
    </source>
</evidence>
<protein>
    <submittedName>
        <fullName evidence="1">Uncharacterized protein</fullName>
    </submittedName>
</protein>
<dbReference type="EMBL" id="JAEUBE010000183">
    <property type="protein sequence ID" value="KAH3667351.1"/>
    <property type="molecule type" value="Genomic_DNA"/>
</dbReference>
<keyword evidence="2" id="KW-1185">Reference proteome</keyword>
<dbReference type="RefSeq" id="XP_046062163.1">
    <property type="nucleotide sequence ID" value="XM_046203932.1"/>
</dbReference>
<proteinExistence type="predicted"/>
<reference evidence="1" key="2">
    <citation type="submission" date="2021-01" db="EMBL/GenBank/DDBJ databases">
        <authorList>
            <person name="Schikora-Tamarit M.A."/>
        </authorList>
    </citation>
    <scope>NUCLEOTIDE SEQUENCE</scope>
    <source>
        <strain evidence="1">CBS6075</strain>
    </source>
</reference>
<comment type="caution">
    <text evidence="1">The sequence shown here is derived from an EMBL/GenBank/DDBJ whole genome shotgun (WGS) entry which is preliminary data.</text>
</comment>
<evidence type="ECO:0000313" key="1">
    <source>
        <dbReference type="EMBL" id="KAH3667351.1"/>
    </source>
</evidence>